<dbReference type="PANTHER" id="PTHR34051:SF2">
    <property type="entry name" value="PROTEIN LPA3"/>
    <property type="match status" value="1"/>
</dbReference>
<organism evidence="2 3">
    <name type="scientific">Galdieria yellowstonensis</name>
    <dbReference type="NCBI Taxonomy" id="3028027"/>
    <lineage>
        <taxon>Eukaryota</taxon>
        <taxon>Rhodophyta</taxon>
        <taxon>Bangiophyceae</taxon>
        <taxon>Galdieriales</taxon>
        <taxon>Galdieriaceae</taxon>
        <taxon>Galdieria</taxon>
    </lineage>
</organism>
<gene>
    <name evidence="2" type="ORF">GAYE_PCTG36G1010</name>
</gene>
<dbReference type="InterPro" id="IPR018962">
    <property type="entry name" value="DUF1995"/>
</dbReference>
<evidence type="ECO:0000259" key="1">
    <source>
        <dbReference type="Pfam" id="PF09353"/>
    </source>
</evidence>
<name>A0AAV9I460_9RHOD</name>
<sequence>MFCRLNRSDFPLVGLPESNVQLTQEIQQSCKSAILDNVKLIEVQFPPLKNMGAAALNQVMDANRNFAKSVVHRFPHISGNGTTYLVFPDDAESNLALQDRELRTLDSVVVTSLQRAVDVRGASLVVILNPGFQVQEWFQVERFCNYQVPVILFNADLDKLRGGYYPRFLYPKLHATKDKCLTKFEPVYYVRFFVNGALIRRYPNPWQIVYEEKGRLYCILEKKERPDFQTVRSCLNDIRN</sequence>
<proteinExistence type="predicted"/>
<dbReference type="InterPro" id="IPR044687">
    <property type="entry name" value="LPA3"/>
</dbReference>
<reference evidence="2 3" key="1">
    <citation type="submission" date="2022-07" db="EMBL/GenBank/DDBJ databases">
        <title>Genome-wide signatures of adaptation to extreme environments.</title>
        <authorList>
            <person name="Cho C.H."/>
            <person name="Yoon H.S."/>
        </authorList>
    </citation>
    <scope>NUCLEOTIDE SEQUENCE [LARGE SCALE GENOMIC DNA]</scope>
    <source>
        <strain evidence="2 3">108.79 E11</strain>
    </source>
</reference>
<dbReference type="PANTHER" id="PTHR34051">
    <property type="entry name" value="PROTEIN LOW PSII ACCUMULATION 3, CHLOROPLASTIC"/>
    <property type="match status" value="1"/>
</dbReference>
<dbReference type="EMBL" id="JANCYU010000011">
    <property type="protein sequence ID" value="KAK4523119.1"/>
    <property type="molecule type" value="Genomic_DNA"/>
</dbReference>
<evidence type="ECO:0000313" key="2">
    <source>
        <dbReference type="EMBL" id="KAK4523119.1"/>
    </source>
</evidence>
<protein>
    <recommendedName>
        <fullName evidence="1">DUF1995 domain-containing protein</fullName>
    </recommendedName>
</protein>
<feature type="domain" description="DUF1995" evidence="1">
    <location>
        <begin position="16"/>
        <end position="231"/>
    </location>
</feature>
<dbReference type="Proteomes" id="UP001300502">
    <property type="component" value="Unassembled WGS sequence"/>
</dbReference>
<evidence type="ECO:0000313" key="3">
    <source>
        <dbReference type="Proteomes" id="UP001300502"/>
    </source>
</evidence>
<accession>A0AAV9I460</accession>
<dbReference type="Pfam" id="PF09353">
    <property type="entry name" value="DUF1995"/>
    <property type="match status" value="1"/>
</dbReference>
<dbReference type="AlphaFoldDB" id="A0AAV9I460"/>
<keyword evidence="3" id="KW-1185">Reference proteome</keyword>
<comment type="caution">
    <text evidence="2">The sequence shown here is derived from an EMBL/GenBank/DDBJ whole genome shotgun (WGS) entry which is preliminary data.</text>
</comment>